<dbReference type="EMBL" id="BX284605">
    <property type="protein sequence ID" value="CAB02781.1"/>
    <property type="molecule type" value="Genomic_DNA"/>
</dbReference>
<evidence type="ECO:0000313" key="2">
    <source>
        <dbReference type="Proteomes" id="UP000001940"/>
    </source>
</evidence>
<keyword evidence="2" id="KW-1185">Reference proteome</keyword>
<dbReference type="STRING" id="6239.C26E1.1.1"/>
<dbReference type="Bgee" id="WBGene00007747">
    <property type="expression patterns" value="Expressed in material anatomical entity and 1 other cell type or tissue"/>
</dbReference>
<dbReference type="Proteomes" id="UP000001940">
    <property type="component" value="Chromosome V"/>
</dbReference>
<evidence type="ECO:0000313" key="3">
    <source>
        <dbReference type="WormBase" id="C26E1.1"/>
    </source>
</evidence>
<reference evidence="1 2" key="1">
    <citation type="journal article" date="1998" name="Science">
        <title>Genome sequence of the nematode C. elegans: a platform for investigating biology.</title>
        <authorList>
            <consortium name="The C. elegans sequencing consortium"/>
            <person name="Sulson J.E."/>
            <person name="Waterston R."/>
        </authorList>
    </citation>
    <scope>NUCLEOTIDE SEQUENCE [LARGE SCALE GENOMIC DNA]</scope>
    <source>
        <strain evidence="1 2">Bristol N2</strain>
    </source>
</reference>
<dbReference type="HOGENOM" id="CLU_1788580_0_0_1"/>
<protein>
    <submittedName>
        <fullName evidence="1">YkgJ family cysteine cluster protein</fullName>
    </submittedName>
</protein>
<organism evidence="1 2">
    <name type="scientific">Caenorhabditis elegans</name>
    <dbReference type="NCBI Taxonomy" id="6239"/>
    <lineage>
        <taxon>Eukaryota</taxon>
        <taxon>Metazoa</taxon>
        <taxon>Ecdysozoa</taxon>
        <taxon>Nematoda</taxon>
        <taxon>Chromadorea</taxon>
        <taxon>Rhabditida</taxon>
        <taxon>Rhabditina</taxon>
        <taxon>Rhabditomorpha</taxon>
        <taxon>Rhabditoidea</taxon>
        <taxon>Rhabditidae</taxon>
        <taxon>Peloderinae</taxon>
        <taxon>Caenorhabditis</taxon>
    </lineage>
</organism>
<dbReference type="SMR" id="O17604"/>
<dbReference type="RefSeq" id="NP_506294.1">
    <property type="nucleotide sequence ID" value="NM_073893.1"/>
</dbReference>
<dbReference type="PaxDb" id="6239-C26E1.1"/>
<accession>O17604</accession>
<dbReference type="UCSC" id="C26E1.1">
    <property type="organism name" value="c. elegans"/>
</dbReference>
<dbReference type="KEGG" id="cel:CELE_C26E1.1"/>
<evidence type="ECO:0000313" key="1">
    <source>
        <dbReference type="EMBL" id="CAB02781.1"/>
    </source>
</evidence>
<dbReference type="PIR" id="T19489">
    <property type="entry name" value="T19489"/>
</dbReference>
<dbReference type="InParanoid" id="O17604"/>
<name>O17604_CAEEL</name>
<gene>
    <name evidence="1 3" type="ORF">C26E1.1</name>
    <name evidence="1" type="ORF">CELE_C26E1.1</name>
</gene>
<sequence>MNFGESYCSFHCSWCQPLLDSLSKESCWYLNFQSVDESQFYDETYFASPKNKTPRVSGKLKEKLLQFVKTPEDLDRPRKRAIIHICRRIKKITGQDIDPEYISKLLYGLKRARRDKFRKINREIFRGLNWDFTQFEKCTFKCVLN</sequence>
<dbReference type="AGR" id="WB:WBGene00007747"/>
<proteinExistence type="predicted"/>
<dbReference type="FunCoup" id="O17604">
    <property type="interactions" value="226"/>
</dbReference>
<dbReference type="WormBase" id="C26E1.1">
    <property type="protein sequence ID" value="CE08400"/>
    <property type="gene ID" value="WBGene00007747"/>
</dbReference>
<dbReference type="AlphaFoldDB" id="O17604"/>
<dbReference type="OrthoDB" id="10678666at2759"/>
<dbReference type="GeneID" id="182939"/>
<dbReference type="CTD" id="182939"/>